<evidence type="ECO:0000256" key="1">
    <source>
        <dbReference type="ARBA" id="ARBA00004613"/>
    </source>
</evidence>
<dbReference type="AlphaFoldDB" id="A0A9N9IFD7"/>
<sequence>AITCALTETTCITPTPTTPACVPAGSPCTQNEDCCTGSSSLAFVSLKFHQD</sequence>
<keyword evidence="3" id="KW-1015">Disulfide bond</keyword>
<evidence type="ECO:0000256" key="2">
    <source>
        <dbReference type="ARBA" id="ARBA00022525"/>
    </source>
</evidence>
<dbReference type="GO" id="GO:0005576">
    <property type="term" value="C:extracellular region"/>
    <property type="evidence" value="ECO:0007669"/>
    <property type="project" value="UniProtKB-SubCell"/>
</dbReference>
<dbReference type="InterPro" id="IPR009415">
    <property type="entry name" value="Omega-atracotox"/>
</dbReference>
<dbReference type="GO" id="GO:0006952">
    <property type="term" value="P:defense response"/>
    <property type="evidence" value="ECO:0007669"/>
    <property type="project" value="InterPro"/>
</dbReference>
<comment type="subcellular location">
    <subcellularLocation>
        <location evidence="1">Secreted</location>
    </subcellularLocation>
</comment>
<accession>A0A9N9IFD7</accession>
<protein>
    <submittedName>
        <fullName evidence="4">6990_t:CDS:1</fullName>
    </submittedName>
</protein>
<keyword evidence="5" id="KW-1185">Reference proteome</keyword>
<dbReference type="GO" id="GO:0019855">
    <property type="term" value="F:calcium channel inhibitor activity"/>
    <property type="evidence" value="ECO:0007669"/>
    <property type="project" value="InterPro"/>
</dbReference>
<feature type="non-terminal residue" evidence="4">
    <location>
        <position position="1"/>
    </location>
</feature>
<name>A0A9N9IFD7_9GLOM</name>
<comment type="caution">
    <text evidence="4">The sequence shown here is derived from an EMBL/GenBank/DDBJ whole genome shotgun (WGS) entry which is preliminary data.</text>
</comment>
<proteinExistence type="predicted"/>
<evidence type="ECO:0000256" key="3">
    <source>
        <dbReference type="ARBA" id="ARBA00023157"/>
    </source>
</evidence>
<keyword evidence="2" id="KW-0964">Secreted</keyword>
<dbReference type="EMBL" id="CAJVPY010012335">
    <property type="protein sequence ID" value="CAG8733416.1"/>
    <property type="molecule type" value="Genomic_DNA"/>
</dbReference>
<organism evidence="4 5">
    <name type="scientific">Dentiscutata erythropus</name>
    <dbReference type="NCBI Taxonomy" id="1348616"/>
    <lineage>
        <taxon>Eukaryota</taxon>
        <taxon>Fungi</taxon>
        <taxon>Fungi incertae sedis</taxon>
        <taxon>Mucoromycota</taxon>
        <taxon>Glomeromycotina</taxon>
        <taxon>Glomeromycetes</taxon>
        <taxon>Diversisporales</taxon>
        <taxon>Gigasporaceae</taxon>
        <taxon>Dentiscutata</taxon>
    </lineage>
</organism>
<evidence type="ECO:0000313" key="5">
    <source>
        <dbReference type="Proteomes" id="UP000789405"/>
    </source>
</evidence>
<gene>
    <name evidence="4" type="ORF">DERYTH_LOCUS15329</name>
</gene>
<dbReference type="Pfam" id="PF06357">
    <property type="entry name" value="Omega-toxin"/>
    <property type="match status" value="1"/>
</dbReference>
<dbReference type="Proteomes" id="UP000789405">
    <property type="component" value="Unassembled WGS sequence"/>
</dbReference>
<evidence type="ECO:0000313" key="4">
    <source>
        <dbReference type="EMBL" id="CAG8733416.1"/>
    </source>
</evidence>
<reference evidence="4" key="1">
    <citation type="submission" date="2021-06" db="EMBL/GenBank/DDBJ databases">
        <authorList>
            <person name="Kallberg Y."/>
            <person name="Tangrot J."/>
            <person name="Rosling A."/>
        </authorList>
    </citation>
    <scope>NUCLEOTIDE SEQUENCE</scope>
    <source>
        <strain evidence="4">MA453B</strain>
    </source>
</reference>